<dbReference type="InterPro" id="IPR009078">
    <property type="entry name" value="Ferritin-like_SF"/>
</dbReference>
<evidence type="ECO:0000313" key="1">
    <source>
        <dbReference type="EMBL" id="MCT7359836.1"/>
    </source>
</evidence>
<dbReference type="Gene3D" id="1.20.1260.10">
    <property type="match status" value="1"/>
</dbReference>
<name>A0A9X3AIE5_9GAMM</name>
<dbReference type="Proteomes" id="UP001147830">
    <property type="component" value="Unassembled WGS sequence"/>
</dbReference>
<comment type="caution">
    <text evidence="1">The sequence shown here is derived from an EMBL/GenBank/DDBJ whole genome shotgun (WGS) entry which is preliminary data.</text>
</comment>
<dbReference type="RefSeq" id="WP_260976691.1">
    <property type="nucleotide sequence ID" value="NZ_JAOANI010000019.1"/>
</dbReference>
<dbReference type="CDD" id="cd07910">
    <property type="entry name" value="MiaE"/>
    <property type="match status" value="1"/>
</dbReference>
<dbReference type="SUPFAM" id="SSF47240">
    <property type="entry name" value="Ferritin-like"/>
    <property type="match status" value="1"/>
</dbReference>
<reference evidence="1" key="1">
    <citation type="journal article" date="2022" name="Front. Microbiol.">
        <title>Genome-based taxonomic rearrangement of Oceanobacter-related bacteria including the description of Thalassolituus hydrocarbonoclasticus sp. nov. and Thalassolituus pacificus sp. nov. and emended description of the genus Thalassolituus.</title>
        <authorList>
            <person name="Dong C."/>
            <person name="Wei L."/>
            <person name="Wang J."/>
            <person name="Lai Q."/>
            <person name="Huang Z."/>
            <person name="Shao Z."/>
        </authorList>
    </citation>
    <scope>NUCLEOTIDE SEQUENCE</scope>
    <source>
        <strain evidence="1">59MF3M-4</strain>
    </source>
</reference>
<reference evidence="1" key="2">
    <citation type="submission" date="2022-08" db="EMBL/GenBank/DDBJ databases">
        <authorList>
            <person name="Dong C."/>
        </authorList>
    </citation>
    <scope>NUCLEOTIDE SEQUENCE</scope>
    <source>
        <strain evidence="1">59MF3M-4</strain>
    </source>
</reference>
<dbReference type="PANTHER" id="PTHR42637:SF1">
    <property type="entry name" value="TRNA 2-(METHYLSULFANYL)-N(6)-ISOPENTENYLADENOSINE(37) HYDROXYLASE"/>
    <property type="match status" value="1"/>
</dbReference>
<sequence>MSVKDVLAEINGFLGCVTPDVWIDEALNNQETLLIDHANCEKKAATTAMNLLYKHIDRDDLLKKMSQLAREELLHFEQVVNIMKDRGIAYRHVSSSRYAAGLREQVRKGGVNELVDVLIVGAFIEARSCERFAKLAPFLDDVLAKFYRSLLRSEGRHYQDYLALAAQYADAPIAGRVAEFREFERELIESPDTEFRFHSGVPVAA</sequence>
<dbReference type="EMBL" id="JAOANI010000019">
    <property type="protein sequence ID" value="MCT7359836.1"/>
    <property type="molecule type" value="Genomic_DNA"/>
</dbReference>
<dbReference type="Pfam" id="PF06175">
    <property type="entry name" value="MiaE"/>
    <property type="match status" value="1"/>
</dbReference>
<keyword evidence="2" id="KW-1185">Reference proteome</keyword>
<organism evidence="1 2">
    <name type="scientific">Thalassolituus pacificus</name>
    <dbReference type="NCBI Taxonomy" id="2975440"/>
    <lineage>
        <taxon>Bacteria</taxon>
        <taxon>Pseudomonadati</taxon>
        <taxon>Pseudomonadota</taxon>
        <taxon>Gammaproteobacteria</taxon>
        <taxon>Oceanospirillales</taxon>
        <taxon>Oceanospirillaceae</taxon>
        <taxon>Thalassolituus</taxon>
    </lineage>
</organism>
<dbReference type="GO" id="GO:0006400">
    <property type="term" value="P:tRNA modification"/>
    <property type="evidence" value="ECO:0007669"/>
    <property type="project" value="InterPro"/>
</dbReference>
<dbReference type="AlphaFoldDB" id="A0A9X3AIE5"/>
<dbReference type="GO" id="GO:0045301">
    <property type="term" value="F:tRNA 2-(methylsulfanyl)-N(6)-isopentenyladenosine(37) hydroxylase activity"/>
    <property type="evidence" value="ECO:0007669"/>
    <property type="project" value="InterPro"/>
</dbReference>
<dbReference type="InterPro" id="IPR010386">
    <property type="entry name" value="tRNA-Hydrxlase_MiaE"/>
</dbReference>
<dbReference type="PIRSF" id="PIRSF020736">
    <property type="entry name" value="MiaE"/>
    <property type="match status" value="1"/>
</dbReference>
<evidence type="ECO:0000313" key="2">
    <source>
        <dbReference type="Proteomes" id="UP001147830"/>
    </source>
</evidence>
<proteinExistence type="predicted"/>
<accession>A0A9X3AIE5</accession>
<dbReference type="InterPro" id="IPR012347">
    <property type="entry name" value="Ferritin-like"/>
</dbReference>
<protein>
    <submittedName>
        <fullName evidence="1">tRNA-(Ms[2]io[6]A)-hydroxylase</fullName>
    </submittedName>
</protein>
<gene>
    <name evidence="1" type="ORF">NYR02_12525</name>
</gene>
<dbReference type="PANTHER" id="PTHR42637">
    <property type="entry name" value="TRNA-(MS[2]IO[6]A)-HYDROXYLASE"/>
    <property type="match status" value="1"/>
</dbReference>